<proteinExistence type="predicted"/>
<dbReference type="Pfam" id="PF01042">
    <property type="entry name" value="Ribonuc_L-PSP"/>
    <property type="match status" value="1"/>
</dbReference>
<dbReference type="Proteomes" id="UP000823862">
    <property type="component" value="Unassembled WGS sequence"/>
</dbReference>
<evidence type="ECO:0008006" key="3">
    <source>
        <dbReference type="Google" id="ProtNLM"/>
    </source>
</evidence>
<evidence type="ECO:0000313" key="1">
    <source>
        <dbReference type="EMBL" id="HJA86540.1"/>
    </source>
</evidence>
<dbReference type="EMBL" id="DWZI01000050">
    <property type="protein sequence ID" value="HJA86540.1"/>
    <property type="molecule type" value="Genomic_DNA"/>
</dbReference>
<dbReference type="PANTHER" id="PTHR11803">
    <property type="entry name" value="2-IMINOBUTANOATE/2-IMINOPROPANOATE DEAMINASE RIDA"/>
    <property type="match status" value="1"/>
</dbReference>
<dbReference type="CDD" id="cd06153">
    <property type="entry name" value="YjgF_YER057c_UK114_like_5"/>
    <property type="match status" value="1"/>
</dbReference>
<dbReference type="Gene3D" id="3.30.1330.40">
    <property type="entry name" value="RutC-like"/>
    <property type="match status" value="2"/>
</dbReference>
<organism evidence="1 2">
    <name type="scientific">Candidatus Bacteroides avicola</name>
    <dbReference type="NCBI Taxonomy" id="2838468"/>
    <lineage>
        <taxon>Bacteria</taxon>
        <taxon>Pseudomonadati</taxon>
        <taxon>Bacteroidota</taxon>
        <taxon>Bacteroidia</taxon>
        <taxon>Bacteroidales</taxon>
        <taxon>Bacteroidaceae</taxon>
        <taxon>Bacteroides</taxon>
    </lineage>
</organism>
<accession>A0A9D2KX55</accession>
<dbReference type="PANTHER" id="PTHR11803:SF39">
    <property type="entry name" value="2-IMINOBUTANOATE_2-IMINOPROPANOATE DEAMINASE"/>
    <property type="match status" value="1"/>
</dbReference>
<reference evidence="1" key="2">
    <citation type="submission" date="2021-04" db="EMBL/GenBank/DDBJ databases">
        <authorList>
            <person name="Gilroy R."/>
        </authorList>
    </citation>
    <scope>NUCLEOTIDE SEQUENCE</scope>
    <source>
        <strain evidence="1">ChiHjej12B11-9795</strain>
    </source>
</reference>
<reference evidence="1" key="1">
    <citation type="journal article" date="2021" name="PeerJ">
        <title>Extensive microbial diversity within the chicken gut microbiome revealed by metagenomics and culture.</title>
        <authorList>
            <person name="Gilroy R."/>
            <person name="Ravi A."/>
            <person name="Getino M."/>
            <person name="Pursley I."/>
            <person name="Horton D.L."/>
            <person name="Alikhan N.F."/>
            <person name="Baker D."/>
            <person name="Gharbi K."/>
            <person name="Hall N."/>
            <person name="Watson M."/>
            <person name="Adriaenssens E.M."/>
            <person name="Foster-Nyarko E."/>
            <person name="Jarju S."/>
            <person name="Secka A."/>
            <person name="Antonio M."/>
            <person name="Oren A."/>
            <person name="Chaudhuri R.R."/>
            <person name="La Ragione R."/>
            <person name="Hildebrand F."/>
            <person name="Pallen M.J."/>
        </authorList>
    </citation>
    <scope>NUCLEOTIDE SEQUENCE</scope>
    <source>
        <strain evidence="1">ChiHjej12B11-9795</strain>
    </source>
</reference>
<name>A0A9D2KX55_9BACE</name>
<evidence type="ECO:0000313" key="2">
    <source>
        <dbReference type="Proteomes" id="UP000823862"/>
    </source>
</evidence>
<dbReference type="InterPro" id="IPR006175">
    <property type="entry name" value="YjgF/YER057c/UK114"/>
</dbReference>
<comment type="caution">
    <text evidence="1">The sequence shown here is derived from an EMBL/GenBank/DDBJ whole genome shotgun (WGS) entry which is preliminary data.</text>
</comment>
<sequence>MSETTNTEIFRFCPETGVAEYHTIIHVTDTKLTFTEQAEAVRTAFCRLLEGELKGAVPVFKRYFLSDAANQADLLLGMEDESPDCPLSIVEQPPLDKTKIALWAYLQTGVQSRVLHNGLFEVKHGTCRHLWGAAAYNHAANSEYQTRLLLNDYVMQLMEEGCKLADNCIRTWFFVQNVDVNYAGVVKARNEVFVTQNLTEKTHYIVSTGIGGRHADPKVLVQMDTYAVDGLLPGQVHYLYAPTHLNPTYEYGVSFERGTYVDYGDRRQVFISGTASINNKGEVVYPRDIRRQTERMWENVDALLKEADCTFDHIGQMIVYLRDEADYDVVKELYDARFPHTPKVFVHAAVCRPGWLIEMECMGVRQLENKDFAAF</sequence>
<dbReference type="InterPro" id="IPR035959">
    <property type="entry name" value="RutC-like_sf"/>
</dbReference>
<gene>
    <name evidence="1" type="ORF">H9950_10205</name>
</gene>
<dbReference type="GO" id="GO:0019239">
    <property type="term" value="F:deaminase activity"/>
    <property type="evidence" value="ECO:0007669"/>
    <property type="project" value="TreeGrafter"/>
</dbReference>
<protein>
    <recommendedName>
        <fullName evidence="3">Translation initiation inhibitor</fullName>
    </recommendedName>
</protein>
<dbReference type="GO" id="GO:0005829">
    <property type="term" value="C:cytosol"/>
    <property type="evidence" value="ECO:0007669"/>
    <property type="project" value="TreeGrafter"/>
</dbReference>
<dbReference type="SUPFAM" id="SSF55298">
    <property type="entry name" value="YjgF-like"/>
    <property type="match status" value="1"/>
</dbReference>
<dbReference type="AlphaFoldDB" id="A0A9D2KX55"/>